<dbReference type="VEuPathDB" id="VectorBase:CSON009394"/>
<evidence type="ECO:0000256" key="8">
    <source>
        <dbReference type="PIRSR" id="PIRSR602401-1"/>
    </source>
</evidence>
<dbReference type="PRINTS" id="PR00385">
    <property type="entry name" value="P450"/>
</dbReference>
<name>A0A336M072_CULSO</name>
<dbReference type="EMBL" id="UFQT01000372">
    <property type="protein sequence ID" value="SSX23635.1"/>
    <property type="molecule type" value="Genomic_DNA"/>
</dbReference>
<evidence type="ECO:0000313" key="10">
    <source>
        <dbReference type="EMBL" id="SSX23635.1"/>
    </source>
</evidence>
<evidence type="ECO:0000256" key="5">
    <source>
        <dbReference type="ARBA" id="ARBA00023002"/>
    </source>
</evidence>
<feature type="transmembrane region" description="Helical" evidence="9">
    <location>
        <begin position="6"/>
        <end position="22"/>
    </location>
</feature>
<dbReference type="PRINTS" id="PR00463">
    <property type="entry name" value="EP450I"/>
</dbReference>
<dbReference type="PANTHER" id="PTHR24291">
    <property type="entry name" value="CYTOCHROME P450 FAMILY 4"/>
    <property type="match status" value="1"/>
</dbReference>
<evidence type="ECO:0000256" key="4">
    <source>
        <dbReference type="ARBA" id="ARBA00022723"/>
    </source>
</evidence>
<keyword evidence="9" id="KW-1133">Transmembrane helix</keyword>
<dbReference type="SUPFAM" id="SSF48264">
    <property type="entry name" value="Cytochrome P450"/>
    <property type="match status" value="1"/>
</dbReference>
<evidence type="ECO:0000256" key="6">
    <source>
        <dbReference type="ARBA" id="ARBA00023004"/>
    </source>
</evidence>
<dbReference type="PANTHER" id="PTHR24291:SF203">
    <property type="entry name" value="CYTOCHROME P450 4D1-RELATED"/>
    <property type="match status" value="1"/>
</dbReference>
<dbReference type="Gene3D" id="1.10.630.10">
    <property type="entry name" value="Cytochrome P450"/>
    <property type="match status" value="1"/>
</dbReference>
<dbReference type="GO" id="GO:0016705">
    <property type="term" value="F:oxidoreductase activity, acting on paired donors, with incorporation or reduction of molecular oxygen"/>
    <property type="evidence" value="ECO:0007669"/>
    <property type="project" value="InterPro"/>
</dbReference>
<dbReference type="InterPro" id="IPR001128">
    <property type="entry name" value="Cyt_P450"/>
</dbReference>
<evidence type="ECO:0000256" key="7">
    <source>
        <dbReference type="ARBA" id="ARBA00023033"/>
    </source>
</evidence>
<evidence type="ECO:0000256" key="9">
    <source>
        <dbReference type="SAM" id="Phobius"/>
    </source>
</evidence>
<protein>
    <submittedName>
        <fullName evidence="10">CSON009394 protein</fullName>
    </submittedName>
</protein>
<dbReference type="InterPro" id="IPR002401">
    <property type="entry name" value="Cyt_P450_E_grp-I"/>
</dbReference>
<dbReference type="OMA" id="MECFRRI"/>
<keyword evidence="6 8" id="KW-0408">Iron</keyword>
<sequence length="495" mass="57696">MFFTFVTSICCILPLFLYYFYLKWIKEDECLGITEPPTIPLIGNLHMVWSSIQAKTLHLKIVELLNQYGDIIRLRFGTKLFIFTKDLKIIEEIVKNPQFIKSADYEIYEEWFGDGLVNASGEKWHKMRKLLTPAFHFQILERFIPLFEYHGKIFIKKIQNLSDGTAIDIVPWYHSFALDVISETSMGVKLNAQNEPNSKFIVTNKELMDLFSLRFYYPLYSIDWIWKLTKHYRKVCEGISYVHTFVENIINQRREELIANNNEINELEKSALLDILLKATIDGKPLTNKIIRDEITTFITAGHETTGSVLGFITFMLVKYPEVQNRVYEEIKENCLDDSSKRITINDITSLTYLDCVIKETLRLYPTFPCNFKQCLEDVSFGKIFIPARTTIVTANLANHMCDKNFKNPGIFNPDRWNDEVSTKDRNPYAYQPFAAGVRSCIGKKFALLEIKTLLIKILREFQLEIGYEGFEMDIRNTTLTHSANGVQVKFKKRN</sequence>
<dbReference type="InterPro" id="IPR036396">
    <property type="entry name" value="Cyt_P450_sf"/>
</dbReference>
<keyword evidence="5" id="KW-0560">Oxidoreductase</keyword>
<keyword evidence="9" id="KW-0472">Membrane</keyword>
<feature type="binding site" description="axial binding residue" evidence="8">
    <location>
        <position position="441"/>
    </location>
    <ligand>
        <name>heme</name>
        <dbReference type="ChEBI" id="CHEBI:30413"/>
    </ligand>
    <ligandPart>
        <name>Fe</name>
        <dbReference type="ChEBI" id="CHEBI:18248"/>
    </ligandPart>
</feature>
<dbReference type="GO" id="GO:0005506">
    <property type="term" value="F:iron ion binding"/>
    <property type="evidence" value="ECO:0007669"/>
    <property type="project" value="InterPro"/>
</dbReference>
<dbReference type="CDD" id="cd20628">
    <property type="entry name" value="CYP4"/>
    <property type="match status" value="1"/>
</dbReference>
<comment type="similarity">
    <text evidence="2">Belongs to the cytochrome P450 family.</text>
</comment>
<evidence type="ECO:0000256" key="2">
    <source>
        <dbReference type="ARBA" id="ARBA00010617"/>
    </source>
</evidence>
<keyword evidence="3 8" id="KW-0349">Heme</keyword>
<evidence type="ECO:0000256" key="3">
    <source>
        <dbReference type="ARBA" id="ARBA00022617"/>
    </source>
</evidence>
<dbReference type="GO" id="GO:0004497">
    <property type="term" value="F:monooxygenase activity"/>
    <property type="evidence" value="ECO:0007669"/>
    <property type="project" value="UniProtKB-KW"/>
</dbReference>
<proteinExistence type="inferred from homology"/>
<keyword evidence="7" id="KW-0503">Monooxygenase</keyword>
<comment type="cofactor">
    <cofactor evidence="1 8">
        <name>heme</name>
        <dbReference type="ChEBI" id="CHEBI:30413"/>
    </cofactor>
</comment>
<dbReference type="InterPro" id="IPR050196">
    <property type="entry name" value="Cytochrome_P450_Monoox"/>
</dbReference>
<dbReference type="Pfam" id="PF00067">
    <property type="entry name" value="p450"/>
    <property type="match status" value="1"/>
</dbReference>
<organism evidence="10">
    <name type="scientific">Culicoides sonorensis</name>
    <name type="common">Biting midge</name>
    <dbReference type="NCBI Taxonomy" id="179676"/>
    <lineage>
        <taxon>Eukaryota</taxon>
        <taxon>Metazoa</taxon>
        <taxon>Ecdysozoa</taxon>
        <taxon>Arthropoda</taxon>
        <taxon>Hexapoda</taxon>
        <taxon>Insecta</taxon>
        <taxon>Pterygota</taxon>
        <taxon>Neoptera</taxon>
        <taxon>Endopterygota</taxon>
        <taxon>Diptera</taxon>
        <taxon>Nematocera</taxon>
        <taxon>Chironomoidea</taxon>
        <taxon>Ceratopogonidae</taxon>
        <taxon>Ceratopogoninae</taxon>
        <taxon>Culicoides</taxon>
        <taxon>Monoculicoides</taxon>
    </lineage>
</organism>
<reference evidence="10" key="1">
    <citation type="submission" date="2018-07" db="EMBL/GenBank/DDBJ databases">
        <authorList>
            <person name="Quirk P.G."/>
            <person name="Krulwich T.A."/>
        </authorList>
    </citation>
    <scope>NUCLEOTIDE SEQUENCE</scope>
</reference>
<keyword evidence="4 8" id="KW-0479">Metal-binding</keyword>
<gene>
    <name evidence="10" type="primary">CSON009394</name>
</gene>
<evidence type="ECO:0000256" key="1">
    <source>
        <dbReference type="ARBA" id="ARBA00001971"/>
    </source>
</evidence>
<accession>A0A336M072</accession>
<keyword evidence="9" id="KW-0812">Transmembrane</keyword>
<dbReference type="GO" id="GO:0020037">
    <property type="term" value="F:heme binding"/>
    <property type="evidence" value="ECO:0007669"/>
    <property type="project" value="InterPro"/>
</dbReference>
<dbReference type="AlphaFoldDB" id="A0A336M072"/>